<accession>A0A6A4HL35</accession>
<reference evidence="1" key="1">
    <citation type="journal article" date="2019" name="Environ. Microbiol.">
        <title>Fungal ecological strategies reflected in gene transcription - a case study of two litter decomposers.</title>
        <authorList>
            <person name="Barbi F."/>
            <person name="Kohler A."/>
            <person name="Barry K."/>
            <person name="Baskaran P."/>
            <person name="Daum C."/>
            <person name="Fauchery L."/>
            <person name="Ihrmark K."/>
            <person name="Kuo A."/>
            <person name="LaButti K."/>
            <person name="Lipzen A."/>
            <person name="Morin E."/>
            <person name="Grigoriev I.V."/>
            <person name="Henrissat B."/>
            <person name="Lindahl B."/>
            <person name="Martin F."/>
        </authorList>
    </citation>
    <scope>NUCLEOTIDE SEQUENCE</scope>
    <source>
        <strain evidence="1">JB14</strain>
    </source>
</reference>
<gene>
    <name evidence="1" type="ORF">BT96DRAFT_822841</name>
</gene>
<feature type="non-terminal residue" evidence="1">
    <location>
        <position position="1"/>
    </location>
</feature>
<evidence type="ECO:0000313" key="1">
    <source>
        <dbReference type="EMBL" id="KAE9397757.1"/>
    </source>
</evidence>
<proteinExistence type="predicted"/>
<organism evidence="1 2">
    <name type="scientific">Gymnopus androsaceus JB14</name>
    <dbReference type="NCBI Taxonomy" id="1447944"/>
    <lineage>
        <taxon>Eukaryota</taxon>
        <taxon>Fungi</taxon>
        <taxon>Dikarya</taxon>
        <taxon>Basidiomycota</taxon>
        <taxon>Agaricomycotina</taxon>
        <taxon>Agaricomycetes</taxon>
        <taxon>Agaricomycetidae</taxon>
        <taxon>Agaricales</taxon>
        <taxon>Marasmiineae</taxon>
        <taxon>Omphalotaceae</taxon>
        <taxon>Gymnopus</taxon>
    </lineage>
</organism>
<protein>
    <submittedName>
        <fullName evidence="1">Uncharacterized protein</fullName>
    </submittedName>
</protein>
<evidence type="ECO:0000313" key="2">
    <source>
        <dbReference type="Proteomes" id="UP000799118"/>
    </source>
</evidence>
<dbReference type="Proteomes" id="UP000799118">
    <property type="component" value="Unassembled WGS sequence"/>
</dbReference>
<name>A0A6A4HL35_9AGAR</name>
<dbReference type="EMBL" id="ML769492">
    <property type="protein sequence ID" value="KAE9397757.1"/>
    <property type="molecule type" value="Genomic_DNA"/>
</dbReference>
<dbReference type="AlphaFoldDB" id="A0A6A4HL35"/>
<keyword evidence="2" id="KW-1185">Reference proteome</keyword>
<sequence length="149" mass="17406">QLISFNTLMSDLLDQCNIRKIATLRLKSSIDEKIKESKTIATDKLWSYQNTYSHLRFLEMTVSRTTECAARLWIDTMYFRANALLDSKKSMLLQVKQTIKPALLSSLMAESMRVRVDYTTTVFNPEDSCMYLCMPFQIHHLLTHKRLMS</sequence>